<dbReference type="AlphaFoldDB" id="V4RGP2"/>
<dbReference type="GO" id="GO:0005840">
    <property type="term" value="C:ribosome"/>
    <property type="evidence" value="ECO:0007669"/>
    <property type="project" value="UniProtKB-KW"/>
</dbReference>
<dbReference type="PANTHER" id="PTHR43792">
    <property type="entry name" value="GNAT FAMILY, PUTATIVE (AFU_ORTHOLOGUE AFUA_3G00765)-RELATED-RELATED"/>
    <property type="match status" value="1"/>
</dbReference>
<dbReference type="GO" id="GO:0016747">
    <property type="term" value="F:acyltransferase activity, transferring groups other than amino-acyl groups"/>
    <property type="evidence" value="ECO:0007669"/>
    <property type="project" value="InterPro"/>
</dbReference>
<dbReference type="PROSITE" id="PS51186">
    <property type="entry name" value="GNAT"/>
    <property type="match status" value="1"/>
</dbReference>
<gene>
    <name evidence="2" type="ORF">N177_1838</name>
</gene>
<keyword evidence="2" id="KW-0808">Transferase</keyword>
<dbReference type="Proteomes" id="UP000017819">
    <property type="component" value="Unassembled WGS sequence"/>
</dbReference>
<name>V4RGP2_9HYPH</name>
<comment type="caution">
    <text evidence="2">The sequence shown here is derived from an EMBL/GenBank/DDBJ whole genome shotgun (WGS) entry which is preliminary data.</text>
</comment>
<evidence type="ECO:0000313" key="2">
    <source>
        <dbReference type="EMBL" id="ESR25321.1"/>
    </source>
</evidence>
<dbReference type="Pfam" id="PF13302">
    <property type="entry name" value="Acetyltransf_3"/>
    <property type="match status" value="1"/>
</dbReference>
<evidence type="ECO:0000259" key="1">
    <source>
        <dbReference type="PROSITE" id="PS51186"/>
    </source>
</evidence>
<dbReference type="EMBL" id="AWXZ01000023">
    <property type="protein sequence ID" value="ESR25321.1"/>
    <property type="molecule type" value="Genomic_DNA"/>
</dbReference>
<sequence length="191" mass="21446">MNEISEHEALGRDRPVLASQRLLLRLAGPDDADALYAQLNDWDVVRMLARVSWPVPEKRLREFLDGVAPRALRGAAEELAVLPGGREPAGIVGIEYDAEGAHIGYWLGRAHWGRGLMTEAVSLVLSDIFRRRPDCRVASGVFEDNPASLRVQQKLGFEVVGSHMRWCEARRANVRHIDTALTRETFRKDAR</sequence>
<dbReference type="PATRIC" id="fig|631454.5.peg.1817"/>
<protein>
    <submittedName>
        <fullName evidence="2">50S ribosomal protein acetyltransferase</fullName>
    </submittedName>
</protein>
<dbReference type="Gene3D" id="3.40.630.30">
    <property type="match status" value="1"/>
</dbReference>
<dbReference type="InterPro" id="IPR016181">
    <property type="entry name" value="Acyl_CoA_acyltransferase"/>
</dbReference>
<evidence type="ECO:0000313" key="3">
    <source>
        <dbReference type="Proteomes" id="UP000017819"/>
    </source>
</evidence>
<dbReference type="STRING" id="631454.N177_1838"/>
<keyword evidence="2" id="KW-0687">Ribonucleoprotein</keyword>
<dbReference type="InterPro" id="IPR000182">
    <property type="entry name" value="GNAT_dom"/>
</dbReference>
<reference evidence="2 3" key="1">
    <citation type="journal article" date="2014" name="Genome Announc.">
        <title>Draft Genome Sequence of Lutibaculum baratangense Strain AMV1T, Isolated from a Mud Volcano in Andamans, India.</title>
        <authorList>
            <person name="Singh A."/>
            <person name="Sreenivas A."/>
            <person name="Sathyanarayana Reddy G."/>
            <person name="Pinnaka A.K."/>
            <person name="Shivaji S."/>
        </authorList>
    </citation>
    <scope>NUCLEOTIDE SEQUENCE [LARGE SCALE GENOMIC DNA]</scope>
    <source>
        <strain evidence="2 3">AMV1</strain>
    </source>
</reference>
<dbReference type="RefSeq" id="WP_023431979.1">
    <property type="nucleotide sequence ID" value="NZ_AWXZ01000023.1"/>
</dbReference>
<proteinExistence type="predicted"/>
<organism evidence="2 3">
    <name type="scientific">Lutibaculum baratangense AMV1</name>
    <dbReference type="NCBI Taxonomy" id="631454"/>
    <lineage>
        <taxon>Bacteria</taxon>
        <taxon>Pseudomonadati</taxon>
        <taxon>Pseudomonadota</taxon>
        <taxon>Alphaproteobacteria</taxon>
        <taxon>Hyphomicrobiales</taxon>
        <taxon>Tepidamorphaceae</taxon>
        <taxon>Lutibaculum</taxon>
    </lineage>
</organism>
<dbReference type="eggNOG" id="COG1670">
    <property type="taxonomic scope" value="Bacteria"/>
</dbReference>
<dbReference type="SUPFAM" id="SSF55729">
    <property type="entry name" value="Acyl-CoA N-acyltransferases (Nat)"/>
    <property type="match status" value="1"/>
</dbReference>
<keyword evidence="2" id="KW-0689">Ribosomal protein</keyword>
<accession>V4RGP2</accession>
<feature type="domain" description="N-acetyltransferase" evidence="1">
    <location>
        <begin position="22"/>
        <end position="184"/>
    </location>
</feature>
<dbReference type="InterPro" id="IPR051531">
    <property type="entry name" value="N-acetyltransferase"/>
</dbReference>
<dbReference type="OrthoDB" id="9804153at2"/>
<keyword evidence="3" id="KW-1185">Reference proteome</keyword>